<dbReference type="InterPro" id="IPR052518">
    <property type="entry name" value="CHR_Transporter"/>
</dbReference>
<feature type="transmembrane region" description="Helical" evidence="7">
    <location>
        <begin position="60"/>
        <end position="81"/>
    </location>
</feature>
<evidence type="ECO:0000313" key="8">
    <source>
        <dbReference type="EMBL" id="RZF52112.1"/>
    </source>
</evidence>
<evidence type="ECO:0000313" key="9">
    <source>
        <dbReference type="Proteomes" id="UP000292110"/>
    </source>
</evidence>
<proteinExistence type="inferred from homology"/>
<comment type="similarity">
    <text evidence="2">Belongs to the chromate ion transporter (CHR) (TC 2.A.51) family.</text>
</comment>
<feature type="transmembrane region" description="Helical" evidence="7">
    <location>
        <begin position="93"/>
        <end position="111"/>
    </location>
</feature>
<keyword evidence="5 7" id="KW-1133">Transmembrane helix</keyword>
<dbReference type="Proteomes" id="UP000292110">
    <property type="component" value="Unassembled WGS sequence"/>
</dbReference>
<protein>
    <submittedName>
        <fullName evidence="8">Chromate transporter</fullName>
    </submittedName>
</protein>
<dbReference type="InterPro" id="IPR003370">
    <property type="entry name" value="Chromate_transpt"/>
</dbReference>
<sequence length="190" mass="20553">MKAPALSIANESSSTTPDSKALFMGFMKLGLIGFGGVLPLAYRVIVEEQKWLDEAKFTDLLGICQVLPGGNIINMAVAIGMEFQGIKGAVSSVLGLISAPTIIVLLIYQTYVHFQHLSSVKHLIQGLAAAAAGLLFATGIKMLKPIFKKRLTIVTILLTFIFMLWFKLPLLLILVILLAINMLVLGVKKS</sequence>
<feature type="transmembrane region" description="Helical" evidence="7">
    <location>
        <begin position="21"/>
        <end position="40"/>
    </location>
</feature>
<evidence type="ECO:0000256" key="5">
    <source>
        <dbReference type="ARBA" id="ARBA00022989"/>
    </source>
</evidence>
<dbReference type="EMBL" id="SGIM01000007">
    <property type="protein sequence ID" value="RZF52112.1"/>
    <property type="molecule type" value="Genomic_DNA"/>
</dbReference>
<keyword evidence="3" id="KW-1003">Cell membrane</keyword>
<dbReference type="GO" id="GO:0015109">
    <property type="term" value="F:chromate transmembrane transporter activity"/>
    <property type="evidence" value="ECO:0007669"/>
    <property type="project" value="InterPro"/>
</dbReference>
<reference evidence="8 9" key="1">
    <citation type="submission" date="2019-02" db="EMBL/GenBank/DDBJ databases">
        <title>The draft genome of Acinetobacter halotolerans strain JCM 31009.</title>
        <authorList>
            <person name="Qin J."/>
            <person name="Feng Y."/>
            <person name="Nemec A."/>
            <person name="Zong Z."/>
        </authorList>
    </citation>
    <scope>NUCLEOTIDE SEQUENCE [LARGE SCALE GENOMIC DNA]</scope>
    <source>
        <strain evidence="8 9">JCM 31009</strain>
    </source>
</reference>
<keyword evidence="4 7" id="KW-0812">Transmembrane</keyword>
<dbReference type="PANTHER" id="PTHR43663:SF1">
    <property type="entry name" value="CHROMATE TRANSPORTER"/>
    <property type="match status" value="1"/>
</dbReference>
<feature type="transmembrane region" description="Helical" evidence="7">
    <location>
        <begin position="155"/>
        <end position="180"/>
    </location>
</feature>
<evidence type="ECO:0000256" key="1">
    <source>
        <dbReference type="ARBA" id="ARBA00004651"/>
    </source>
</evidence>
<evidence type="ECO:0000256" key="6">
    <source>
        <dbReference type="ARBA" id="ARBA00023136"/>
    </source>
</evidence>
<evidence type="ECO:0000256" key="7">
    <source>
        <dbReference type="SAM" id="Phobius"/>
    </source>
</evidence>
<evidence type="ECO:0000256" key="2">
    <source>
        <dbReference type="ARBA" id="ARBA00005262"/>
    </source>
</evidence>
<dbReference type="Pfam" id="PF02417">
    <property type="entry name" value="Chromate_transp"/>
    <property type="match status" value="1"/>
</dbReference>
<evidence type="ECO:0000256" key="3">
    <source>
        <dbReference type="ARBA" id="ARBA00022475"/>
    </source>
</evidence>
<keyword evidence="6 7" id="KW-0472">Membrane</keyword>
<comment type="caution">
    <text evidence="8">The sequence shown here is derived from an EMBL/GenBank/DDBJ whole genome shotgun (WGS) entry which is preliminary data.</text>
</comment>
<feature type="transmembrane region" description="Helical" evidence="7">
    <location>
        <begin position="123"/>
        <end position="143"/>
    </location>
</feature>
<evidence type="ECO:0000256" key="4">
    <source>
        <dbReference type="ARBA" id="ARBA00022692"/>
    </source>
</evidence>
<accession>A0A4Q6XIS6</accession>
<organism evidence="8 9">
    <name type="scientific">Acinetobacter halotolerans</name>
    <dbReference type="NCBI Taxonomy" id="1752076"/>
    <lineage>
        <taxon>Bacteria</taxon>
        <taxon>Pseudomonadati</taxon>
        <taxon>Pseudomonadota</taxon>
        <taxon>Gammaproteobacteria</taxon>
        <taxon>Moraxellales</taxon>
        <taxon>Moraxellaceae</taxon>
        <taxon>Acinetobacter</taxon>
    </lineage>
</organism>
<dbReference type="RefSeq" id="WP_130162194.1">
    <property type="nucleotide sequence ID" value="NZ_SGIM01000007.1"/>
</dbReference>
<name>A0A4Q6XIS6_9GAMM</name>
<dbReference type="GO" id="GO:0005886">
    <property type="term" value="C:plasma membrane"/>
    <property type="evidence" value="ECO:0007669"/>
    <property type="project" value="UniProtKB-SubCell"/>
</dbReference>
<keyword evidence="9" id="KW-1185">Reference proteome</keyword>
<dbReference type="PANTHER" id="PTHR43663">
    <property type="entry name" value="CHROMATE TRANSPORT PROTEIN-RELATED"/>
    <property type="match status" value="1"/>
</dbReference>
<dbReference type="AlphaFoldDB" id="A0A4Q6XIS6"/>
<gene>
    <name evidence="8" type="ORF">EXE30_09650</name>
</gene>
<comment type="subcellular location">
    <subcellularLocation>
        <location evidence="1">Cell membrane</location>
        <topology evidence="1">Multi-pass membrane protein</topology>
    </subcellularLocation>
</comment>